<dbReference type="Gene3D" id="3.30.70.1200">
    <property type="entry name" value="Crispr-associated protein, domain 1"/>
    <property type="match status" value="1"/>
</dbReference>
<name>A0ABX5LWW9_9GAMM</name>
<protein>
    <recommendedName>
        <fullName evidence="3">CRISPR-associated protein Cse3</fullName>
    </recommendedName>
</protein>
<organism evidence="1 2">
    <name type="scientific">Pokkaliibacter plantistimulans</name>
    <dbReference type="NCBI Taxonomy" id="1635171"/>
    <lineage>
        <taxon>Bacteria</taxon>
        <taxon>Pseudomonadati</taxon>
        <taxon>Pseudomonadota</taxon>
        <taxon>Gammaproteobacteria</taxon>
        <taxon>Oceanospirillales</taxon>
        <taxon>Balneatrichaceae</taxon>
        <taxon>Pokkaliibacter</taxon>
    </lineage>
</organism>
<dbReference type="Gene3D" id="3.30.70.1210">
    <property type="entry name" value="Crispr-associated protein, domain 2"/>
    <property type="match status" value="1"/>
</dbReference>
<evidence type="ECO:0000313" key="1">
    <source>
        <dbReference type="EMBL" id="PXF30796.1"/>
    </source>
</evidence>
<dbReference type="SMART" id="SM01101">
    <property type="entry name" value="CRISPR_assoc"/>
    <property type="match status" value="1"/>
</dbReference>
<dbReference type="Proteomes" id="UP000248090">
    <property type="component" value="Unassembled WGS sequence"/>
</dbReference>
<comment type="caution">
    <text evidence="1">The sequence shown here is derived from an EMBL/GenBank/DDBJ whole genome shotgun (WGS) entry which is preliminary data.</text>
</comment>
<dbReference type="Pfam" id="PF08798">
    <property type="entry name" value="CRISPR_assoc"/>
    <property type="match status" value="1"/>
</dbReference>
<accession>A0ABX5LWW9</accession>
<dbReference type="InterPro" id="IPR010179">
    <property type="entry name" value="CRISPR-assoc_prot_Cse3"/>
</dbReference>
<dbReference type="NCBIfam" id="TIGR01907">
    <property type="entry name" value="casE_Cse3"/>
    <property type="match status" value="1"/>
</dbReference>
<evidence type="ECO:0000313" key="2">
    <source>
        <dbReference type="Proteomes" id="UP000248090"/>
    </source>
</evidence>
<proteinExistence type="predicted"/>
<dbReference type="SUPFAM" id="SSF117987">
    <property type="entry name" value="CRISPR-associated protein"/>
    <property type="match status" value="2"/>
</dbReference>
<dbReference type="EMBL" id="LAPT01000062">
    <property type="protein sequence ID" value="PXF30796.1"/>
    <property type="molecule type" value="Genomic_DNA"/>
</dbReference>
<evidence type="ECO:0008006" key="3">
    <source>
        <dbReference type="Google" id="ProtNLM"/>
    </source>
</evidence>
<dbReference type="RefSeq" id="WP_165838416.1">
    <property type="nucleotide sequence ID" value="NZ_CP177354.1"/>
</dbReference>
<sequence length="303" mass="35129">MYLSRVMLKPDISKHTQLSRVLLDRTYGVHRLLWDLFDQQQRDFLYREEIAKEQIAQPGIKGEPLYYLLSPQPPRLDSPLFDVQSKPFQPEFSAGQHLSFRLRANPVVTRDRQRHDLVMDEQLRFFRHLCELHGQATQGGKEEMRKRLLKLPQPAALHDWLCSYLSQTRYFAETGRRHELRTLLDLAMQERVAQRLMHWLTENPSRQGIFTLAERVIEDDITDEARTVAAFEWQAYHAHPLPEKDPAAGRIDSSGRKARFLSVDMSGELIVTDPQRFTVLLKQGVGAAKGFGCGLMLVRPVPY</sequence>
<reference evidence="1 2" key="1">
    <citation type="submission" date="2015-03" db="EMBL/GenBank/DDBJ databases">
        <authorList>
            <person name="Krishnan R."/>
            <person name="Midha S."/>
            <person name="Patil P.B."/>
            <person name="Rameshkumar N."/>
        </authorList>
    </citation>
    <scope>NUCLEOTIDE SEQUENCE [LARGE SCALE GENOMIC DNA]</scope>
    <source>
        <strain evidence="1 2">L1E11</strain>
    </source>
</reference>
<gene>
    <name evidence="1" type="ORF">WH50_13040</name>
</gene>
<keyword evidence="2" id="KW-1185">Reference proteome</keyword>
<dbReference type="CDD" id="cd09727">
    <property type="entry name" value="Cas6_I-E"/>
    <property type="match status" value="1"/>
</dbReference>